<evidence type="ECO:0000256" key="4">
    <source>
        <dbReference type="ARBA" id="ARBA00023125"/>
    </source>
</evidence>
<gene>
    <name evidence="7" type="ORF">SAMN02745110_00479</name>
</gene>
<dbReference type="PANTHER" id="PTHR46577">
    <property type="entry name" value="HTH-TYPE TRANSCRIPTIONAL REGULATORY PROTEIN GABR"/>
    <property type="match status" value="1"/>
</dbReference>
<dbReference type="CDD" id="cd00609">
    <property type="entry name" value="AAT_like"/>
    <property type="match status" value="1"/>
</dbReference>
<dbReference type="Gene3D" id="3.40.640.10">
    <property type="entry name" value="Type I PLP-dependent aspartate aminotransferase-like (Major domain)"/>
    <property type="match status" value="1"/>
</dbReference>
<dbReference type="SUPFAM" id="SSF53383">
    <property type="entry name" value="PLP-dependent transferases"/>
    <property type="match status" value="1"/>
</dbReference>
<dbReference type="PROSITE" id="PS50949">
    <property type="entry name" value="HTH_GNTR"/>
    <property type="match status" value="1"/>
</dbReference>
<dbReference type="CDD" id="cd07377">
    <property type="entry name" value="WHTH_GntR"/>
    <property type="match status" value="1"/>
</dbReference>
<dbReference type="Pfam" id="PF00155">
    <property type="entry name" value="Aminotran_1_2"/>
    <property type="match status" value="1"/>
</dbReference>
<evidence type="ECO:0000256" key="3">
    <source>
        <dbReference type="ARBA" id="ARBA00023015"/>
    </source>
</evidence>
<dbReference type="Proteomes" id="UP000189857">
    <property type="component" value="Unassembled WGS sequence"/>
</dbReference>
<comment type="similarity">
    <text evidence="1">In the C-terminal section; belongs to the class-I pyridoxal-phosphate-dependent aminotransferase family.</text>
</comment>
<dbReference type="InterPro" id="IPR036388">
    <property type="entry name" value="WH-like_DNA-bd_sf"/>
</dbReference>
<reference evidence="7 8" key="1">
    <citation type="submission" date="2017-02" db="EMBL/GenBank/DDBJ databases">
        <authorList>
            <person name="Peterson S.W."/>
        </authorList>
    </citation>
    <scope>NUCLEOTIDE SEQUENCE [LARGE SCALE GENOMIC DNA]</scope>
    <source>
        <strain evidence="7 8">ATCC 17233</strain>
    </source>
</reference>
<dbReference type="InterPro" id="IPR000524">
    <property type="entry name" value="Tscrpt_reg_HTH_GntR"/>
</dbReference>
<dbReference type="SUPFAM" id="SSF46785">
    <property type="entry name" value="Winged helix' DNA-binding domain"/>
    <property type="match status" value="1"/>
</dbReference>
<dbReference type="RefSeq" id="WP_078786147.1">
    <property type="nucleotide sequence ID" value="NZ_FMTO01000003.1"/>
</dbReference>
<protein>
    <submittedName>
        <fullName evidence="7">GntR family transcriptional regulator / MocR family aminotransferase</fullName>
    </submittedName>
</protein>
<dbReference type="OrthoDB" id="9808770at2"/>
<dbReference type="GO" id="GO:0030170">
    <property type="term" value="F:pyridoxal phosphate binding"/>
    <property type="evidence" value="ECO:0007669"/>
    <property type="project" value="InterPro"/>
</dbReference>
<evidence type="ECO:0000256" key="5">
    <source>
        <dbReference type="ARBA" id="ARBA00023163"/>
    </source>
</evidence>
<keyword evidence="2" id="KW-0663">Pyridoxal phosphate</keyword>
<dbReference type="InterPro" id="IPR015421">
    <property type="entry name" value="PyrdxlP-dep_Trfase_major"/>
</dbReference>
<sequence length="470" mass="54574">MLTYNFENIDCPIYEYIYKCIKNDILSGNILPGTRLPSKRSFANNHGISTITIQNAYDQLISEGYVCTIPKKGYYVSDLQEMTSRVVPSGHITYDITIPEKEMYEIDISGNSVSSDMFPFSVWTKISREVMAGKKEELMRTSPVCGVKELREAISDHLRSFRGMIVDPNQIMVGAGTEYLYGLLTELLGNEKNYVIESPGYKKLVQIYKQRGIDCRFASMDKQGVTVEGLEHSQADVAHICPNHHFPTGITMPAKRRYEILSWANEKDGRYIIEDDYDSEFRTVGKPMPTLFSIDSCEKVIYMNTFSKSLSPTIRISYMVLPVHLVYLLFRSLYFYSCTVSNFEQYTLAEFIRQGYFEKHINRMRLYYMKKRALVMDVVMQSKLVPYCEIWENDSGLHFLLKLKTTISDQEIEHKLMERGIRINTLSDYNLLNEENKSHYFIINYSNLDMEKIKYALDVIEEILTEKYTS</sequence>
<evidence type="ECO:0000259" key="6">
    <source>
        <dbReference type="PROSITE" id="PS50949"/>
    </source>
</evidence>
<feature type="domain" description="HTH gntR-type" evidence="6">
    <location>
        <begin position="11"/>
        <end position="79"/>
    </location>
</feature>
<dbReference type="SMART" id="SM00345">
    <property type="entry name" value="HTH_GNTR"/>
    <property type="match status" value="1"/>
</dbReference>
<dbReference type="InterPro" id="IPR015424">
    <property type="entry name" value="PyrdxlP-dep_Trfase"/>
</dbReference>
<keyword evidence="8" id="KW-1185">Reference proteome</keyword>
<dbReference type="InterPro" id="IPR051446">
    <property type="entry name" value="HTH_trans_reg/aminotransferase"/>
</dbReference>
<keyword evidence="4" id="KW-0238">DNA-binding</keyword>
<dbReference type="InterPro" id="IPR004839">
    <property type="entry name" value="Aminotransferase_I/II_large"/>
</dbReference>
<dbReference type="Gene3D" id="1.10.10.10">
    <property type="entry name" value="Winged helix-like DNA-binding domain superfamily/Winged helix DNA-binding domain"/>
    <property type="match status" value="1"/>
</dbReference>
<dbReference type="PANTHER" id="PTHR46577:SF1">
    <property type="entry name" value="HTH-TYPE TRANSCRIPTIONAL REGULATORY PROTEIN GABR"/>
    <property type="match status" value="1"/>
</dbReference>
<accession>A0A1T4KMV0</accession>
<evidence type="ECO:0000313" key="7">
    <source>
        <dbReference type="EMBL" id="SJZ43762.1"/>
    </source>
</evidence>
<organism evidence="7 8">
    <name type="scientific">Eubacterium ruminantium</name>
    <dbReference type="NCBI Taxonomy" id="42322"/>
    <lineage>
        <taxon>Bacteria</taxon>
        <taxon>Bacillati</taxon>
        <taxon>Bacillota</taxon>
        <taxon>Clostridia</taxon>
        <taxon>Eubacteriales</taxon>
        <taxon>Eubacteriaceae</taxon>
        <taxon>Eubacterium</taxon>
    </lineage>
</organism>
<evidence type="ECO:0000313" key="8">
    <source>
        <dbReference type="Proteomes" id="UP000189857"/>
    </source>
</evidence>
<keyword evidence="3" id="KW-0805">Transcription regulation</keyword>
<keyword evidence="5" id="KW-0804">Transcription</keyword>
<dbReference type="AlphaFoldDB" id="A0A1T4KMV0"/>
<name>A0A1T4KMV0_9FIRM</name>
<proteinExistence type="inferred from homology"/>
<dbReference type="Pfam" id="PF00392">
    <property type="entry name" value="GntR"/>
    <property type="match status" value="1"/>
</dbReference>
<dbReference type="InterPro" id="IPR036390">
    <property type="entry name" value="WH_DNA-bd_sf"/>
</dbReference>
<dbReference type="EMBL" id="FUXA01000004">
    <property type="protein sequence ID" value="SJZ43762.1"/>
    <property type="molecule type" value="Genomic_DNA"/>
</dbReference>
<dbReference type="GO" id="GO:0008483">
    <property type="term" value="F:transaminase activity"/>
    <property type="evidence" value="ECO:0007669"/>
    <property type="project" value="UniProtKB-KW"/>
</dbReference>
<evidence type="ECO:0000256" key="1">
    <source>
        <dbReference type="ARBA" id="ARBA00005384"/>
    </source>
</evidence>
<dbReference type="GO" id="GO:0003700">
    <property type="term" value="F:DNA-binding transcription factor activity"/>
    <property type="evidence" value="ECO:0007669"/>
    <property type="project" value="InterPro"/>
</dbReference>
<keyword evidence="7" id="KW-0808">Transferase</keyword>
<dbReference type="GO" id="GO:0003677">
    <property type="term" value="F:DNA binding"/>
    <property type="evidence" value="ECO:0007669"/>
    <property type="project" value="UniProtKB-KW"/>
</dbReference>
<keyword evidence="7" id="KW-0032">Aminotransferase</keyword>
<evidence type="ECO:0000256" key="2">
    <source>
        <dbReference type="ARBA" id="ARBA00022898"/>
    </source>
</evidence>